<name>A0ACD5IQW3_9PROT</name>
<proteinExistence type="predicted"/>
<organism evidence="1 2">
    <name type="scientific">Acidithiobacillus ferruginosus</name>
    <dbReference type="NCBI Taxonomy" id="3063951"/>
    <lineage>
        <taxon>Bacteria</taxon>
        <taxon>Pseudomonadati</taxon>
        <taxon>Pseudomonadota</taxon>
        <taxon>Acidithiobacillia</taxon>
        <taxon>Acidithiobacillales</taxon>
        <taxon>Acidithiobacillaceae</taxon>
        <taxon>Acidithiobacillus</taxon>
    </lineage>
</organism>
<keyword evidence="1" id="KW-0614">Plasmid</keyword>
<accession>A0ACD5IQW3</accession>
<sequence>MSVGFTRAPKNISENTVEEFISKADIYNVSKDALPWIGLRDDKRTELYNIRFTEVEMSKLRFIAEHTPNSMQTFLIKHILPAIDRAVDDVLLDIKRKKDSTDHSI</sequence>
<keyword evidence="2" id="KW-1185">Reference proteome</keyword>
<geneLocation type="plasmid" evidence="1 2">
    <name>pCF3-2</name>
</geneLocation>
<dbReference type="Proteomes" id="UP001196097">
    <property type="component" value="Plasmid pCF3-2"/>
</dbReference>
<gene>
    <name evidence="1" type="ORF">HF292_015325</name>
</gene>
<evidence type="ECO:0000313" key="1">
    <source>
        <dbReference type="EMBL" id="XRP74644.1"/>
    </source>
</evidence>
<dbReference type="EMBL" id="CP130948">
    <property type="protein sequence ID" value="XRP74644.1"/>
    <property type="molecule type" value="Genomic_DNA"/>
</dbReference>
<evidence type="ECO:0000313" key="2">
    <source>
        <dbReference type="Proteomes" id="UP001196097"/>
    </source>
</evidence>
<protein>
    <submittedName>
        <fullName evidence="1">Uncharacterized protein</fullName>
    </submittedName>
</protein>
<reference evidence="1 2" key="1">
    <citation type="journal article" date="2021" name="ISME J.">
        <title>Genomic evolution of the class Acidithiobacillia: deep-branching Proteobacteria living in extreme acidic conditions.</title>
        <authorList>
            <person name="Moya-Beltran A."/>
            <person name="Beard S."/>
            <person name="Rojas-Villalobos C."/>
            <person name="Issotta F."/>
            <person name="Gallardo Y."/>
            <person name="Ulloa R."/>
            <person name="Giaveno A."/>
            <person name="Degli Esposti M."/>
            <person name="Johnson D.B."/>
            <person name="Quatrini R."/>
        </authorList>
    </citation>
    <scope>NUCLEOTIDE SEQUENCE [LARGE SCALE GENOMIC DNA]</scope>
    <source>
        <strain evidence="1 2">CF3</strain>
    </source>
</reference>